<feature type="region of interest" description="Disordered" evidence="1">
    <location>
        <begin position="566"/>
        <end position="588"/>
    </location>
</feature>
<feature type="compositionally biased region" description="Basic residues" evidence="1">
    <location>
        <begin position="88"/>
        <end position="105"/>
    </location>
</feature>
<feature type="compositionally biased region" description="Polar residues" evidence="1">
    <location>
        <begin position="672"/>
        <end position="698"/>
    </location>
</feature>
<feature type="region of interest" description="Disordered" evidence="1">
    <location>
        <begin position="28"/>
        <end position="108"/>
    </location>
</feature>
<feature type="compositionally biased region" description="Low complexity" evidence="1">
    <location>
        <begin position="504"/>
        <end position="551"/>
    </location>
</feature>
<feature type="chain" id="PRO_5043317610" evidence="2">
    <location>
        <begin position="30"/>
        <end position="714"/>
    </location>
</feature>
<protein>
    <submittedName>
        <fullName evidence="3">Uncharacterized protein</fullName>
    </submittedName>
</protein>
<gene>
    <name evidence="3" type="ORF">QCA50_010530</name>
</gene>
<evidence type="ECO:0000256" key="1">
    <source>
        <dbReference type="SAM" id="MobiDB-lite"/>
    </source>
</evidence>
<accession>A0AAW0FZU1</accession>
<reference evidence="3 4" key="1">
    <citation type="submission" date="2022-09" db="EMBL/GenBank/DDBJ databases">
        <authorList>
            <person name="Palmer J.M."/>
        </authorList>
    </citation>
    <scope>NUCLEOTIDE SEQUENCE [LARGE SCALE GENOMIC DNA]</scope>
    <source>
        <strain evidence="3 4">DSM 7382</strain>
    </source>
</reference>
<feature type="signal peptide" evidence="2">
    <location>
        <begin position="1"/>
        <end position="29"/>
    </location>
</feature>
<feature type="compositionally biased region" description="Polar residues" evidence="1">
    <location>
        <begin position="428"/>
        <end position="453"/>
    </location>
</feature>
<feature type="compositionally biased region" description="Low complexity" evidence="1">
    <location>
        <begin position="654"/>
        <end position="671"/>
    </location>
</feature>
<feature type="compositionally biased region" description="Low complexity" evidence="1">
    <location>
        <begin position="566"/>
        <end position="581"/>
    </location>
</feature>
<dbReference type="AlphaFoldDB" id="A0AAW0FZU1"/>
<keyword evidence="2" id="KW-0732">Signal</keyword>
<dbReference type="EMBL" id="JASBNA010000017">
    <property type="protein sequence ID" value="KAK7686306.1"/>
    <property type="molecule type" value="Genomic_DNA"/>
</dbReference>
<keyword evidence="4" id="KW-1185">Reference proteome</keyword>
<evidence type="ECO:0000256" key="2">
    <source>
        <dbReference type="SAM" id="SignalP"/>
    </source>
</evidence>
<evidence type="ECO:0000313" key="3">
    <source>
        <dbReference type="EMBL" id="KAK7686306.1"/>
    </source>
</evidence>
<feature type="region of interest" description="Disordered" evidence="1">
    <location>
        <begin position="387"/>
        <end position="453"/>
    </location>
</feature>
<evidence type="ECO:0000313" key="4">
    <source>
        <dbReference type="Proteomes" id="UP001385951"/>
    </source>
</evidence>
<feature type="compositionally biased region" description="Low complexity" evidence="1">
    <location>
        <begin position="50"/>
        <end position="64"/>
    </location>
</feature>
<feature type="compositionally biased region" description="Basic and acidic residues" evidence="1">
    <location>
        <begin position="33"/>
        <end position="42"/>
    </location>
</feature>
<dbReference type="Proteomes" id="UP001385951">
    <property type="component" value="Unassembled WGS sequence"/>
</dbReference>
<name>A0AAW0FZU1_9APHY</name>
<feature type="compositionally biased region" description="Acidic residues" evidence="1">
    <location>
        <begin position="399"/>
        <end position="419"/>
    </location>
</feature>
<organism evidence="3 4">
    <name type="scientific">Cerrena zonata</name>
    <dbReference type="NCBI Taxonomy" id="2478898"/>
    <lineage>
        <taxon>Eukaryota</taxon>
        <taxon>Fungi</taxon>
        <taxon>Dikarya</taxon>
        <taxon>Basidiomycota</taxon>
        <taxon>Agaricomycotina</taxon>
        <taxon>Agaricomycetes</taxon>
        <taxon>Polyporales</taxon>
        <taxon>Cerrenaceae</taxon>
        <taxon>Cerrena</taxon>
    </lineage>
</organism>
<sequence>MVALSPRFTLFTSLSVIAALSLGPSPGNAAAIETRHHSKEASQPHGSGHAKASSSKMQSQSSASNGPSDSIIPTLPLPARAASEKGKNVKGLKNQKKMNQHKSKDKRTALYDPFNPVLQLRNIWLGDRILSKRDETVVNGDNEHVHIHDRHHHGKDRVVVNGHNDRVHVHRSPNPEPHHHHNHHYSHHGKVVVNGDDDRVDIHNRRRHHHGHDGKVIVNGDHDKVHVHKRDDIIEGVPGIVNIMSAVAESSVEQKLASFFLSSEDGTTPGDSLVFDASTKNSTQVYLVALPSNSTVDPSATSESRNGTAVSDSSDSSNTTAVGSYRQVALTVPVFNPETVATEIWCMTYIPDTLTPKPLTAQRCHSFNGTDSDAQKGQIFAFDPSTNIIRPMWSGGDDSGVDSEDTDEDSASDLEDDEAGQPLVPEDGSNNSTLGTTQGPSSRANSSDANATDFNGKMLDAEFGDATRPPAAAAKSLAAASPYTVARNVTLVFTPEMPEVGAASSLPENNEPVSNPSSSSVLSTSTLSSSSDTASITTSSSSSTAATTVPPSASVMEVISTMSSSAPVSTSDAATSTISSTQDPSVASAVPTAGALDVDRNADASSTLSDSSTIPASSSFALSSTVSASGSAYTSLGFGAFAVSTTISSSIVSPTATSPPCASSSAVSESANVQDAPSSTFLGSSTETGSTPSMTPVSTAPYEWMFKERVIHHI</sequence>
<feature type="region of interest" description="Disordered" evidence="1">
    <location>
        <begin position="654"/>
        <end position="698"/>
    </location>
</feature>
<feature type="region of interest" description="Disordered" evidence="1">
    <location>
        <begin position="293"/>
        <end position="320"/>
    </location>
</feature>
<proteinExistence type="predicted"/>
<comment type="caution">
    <text evidence="3">The sequence shown here is derived from an EMBL/GenBank/DDBJ whole genome shotgun (WGS) entry which is preliminary data.</text>
</comment>
<feature type="region of interest" description="Disordered" evidence="1">
    <location>
        <begin position="502"/>
        <end position="551"/>
    </location>
</feature>